<gene>
    <name evidence="4" type="ORF">URODEC1_LOCUS41170</name>
</gene>
<evidence type="ECO:0000313" key="4">
    <source>
        <dbReference type="EMBL" id="CAL4955017.1"/>
    </source>
</evidence>
<feature type="compositionally biased region" description="Gly residues" evidence="1">
    <location>
        <begin position="28"/>
        <end position="38"/>
    </location>
</feature>
<dbReference type="InterPro" id="IPR005174">
    <property type="entry name" value="KIB1-4_b-propeller"/>
</dbReference>
<keyword evidence="5" id="KW-1185">Reference proteome</keyword>
<dbReference type="PANTHER" id="PTHR33165:SF36">
    <property type="entry name" value="DUF295 DOMAIN-CONTAINING PROTEIN"/>
    <property type="match status" value="1"/>
</dbReference>
<reference evidence="5" key="1">
    <citation type="submission" date="2024-06" db="EMBL/GenBank/DDBJ databases">
        <authorList>
            <person name="Ryan C."/>
        </authorList>
    </citation>
    <scope>NUCLEOTIDE SEQUENCE [LARGE SCALE GENOMIC DNA]</scope>
</reference>
<evidence type="ECO:0000256" key="2">
    <source>
        <dbReference type="SAM" id="Phobius"/>
    </source>
</evidence>
<keyword evidence="2" id="KW-0812">Transmembrane</keyword>
<proteinExistence type="predicted"/>
<organism evidence="4 5">
    <name type="scientific">Urochloa decumbens</name>
    <dbReference type="NCBI Taxonomy" id="240449"/>
    <lineage>
        <taxon>Eukaryota</taxon>
        <taxon>Viridiplantae</taxon>
        <taxon>Streptophyta</taxon>
        <taxon>Embryophyta</taxon>
        <taxon>Tracheophyta</taxon>
        <taxon>Spermatophyta</taxon>
        <taxon>Magnoliopsida</taxon>
        <taxon>Liliopsida</taxon>
        <taxon>Poales</taxon>
        <taxon>Poaceae</taxon>
        <taxon>PACMAD clade</taxon>
        <taxon>Panicoideae</taxon>
        <taxon>Panicodae</taxon>
        <taxon>Paniceae</taxon>
        <taxon>Melinidinae</taxon>
        <taxon>Urochloa</taxon>
    </lineage>
</organism>
<feature type="compositionally biased region" description="Basic and acidic residues" evidence="1">
    <location>
        <begin position="1"/>
        <end position="13"/>
    </location>
</feature>
<dbReference type="AlphaFoldDB" id="A0ABC8Z3N6"/>
<feature type="domain" description="KIB1-4 beta-propeller" evidence="3">
    <location>
        <begin position="120"/>
        <end position="382"/>
    </location>
</feature>
<reference evidence="4 5" key="2">
    <citation type="submission" date="2024-10" db="EMBL/GenBank/DDBJ databases">
        <authorList>
            <person name="Ryan C."/>
        </authorList>
    </citation>
    <scope>NUCLEOTIDE SEQUENCE [LARGE SCALE GENOMIC DNA]</scope>
</reference>
<evidence type="ECO:0000256" key="1">
    <source>
        <dbReference type="SAM" id="MobiDB-lite"/>
    </source>
</evidence>
<dbReference type="PANTHER" id="PTHR33165">
    <property type="entry name" value="F-BOX DOMAIN CONTAINING PROTEIN-LIKE-RELATED"/>
    <property type="match status" value="1"/>
</dbReference>
<protein>
    <recommendedName>
        <fullName evidence="3">KIB1-4 beta-propeller domain-containing protein</fullName>
    </recommendedName>
</protein>
<keyword evidence="2" id="KW-1133">Transmembrane helix</keyword>
<evidence type="ECO:0000259" key="3">
    <source>
        <dbReference type="Pfam" id="PF03478"/>
    </source>
</evidence>
<accession>A0ABC8Z3N6</accession>
<dbReference type="Pfam" id="PF03478">
    <property type="entry name" value="Beta-prop_KIB1-4"/>
    <property type="match status" value="1"/>
</dbReference>
<evidence type="ECO:0000313" key="5">
    <source>
        <dbReference type="Proteomes" id="UP001497457"/>
    </source>
</evidence>
<dbReference type="Proteomes" id="UP001497457">
    <property type="component" value="Chromosome 18b"/>
</dbReference>
<name>A0ABC8Z3N6_9POAL</name>
<keyword evidence="2" id="KW-0472">Membrane</keyword>
<feature type="transmembrane region" description="Helical" evidence="2">
    <location>
        <begin position="203"/>
        <end position="225"/>
    </location>
</feature>
<dbReference type="EMBL" id="OZ075128">
    <property type="protein sequence ID" value="CAL4955017.1"/>
    <property type="molecule type" value="Genomic_DNA"/>
</dbReference>
<feature type="region of interest" description="Disordered" evidence="1">
    <location>
        <begin position="1"/>
        <end position="38"/>
    </location>
</feature>
<sequence length="460" mass="51343">MPPPRREASDRDATITSDSSKRRRRLARGGGSDGGGGEVVRPWASLAEDLVELIGCLVLAGDLLEYIRFRAVCSHWAKSTLRPRGRGLVDPRFHPRRWMMLPEGHGLYPGHPNLGGYVRFFSLSTGTFVRVHLPLFDDHVVLESVDGLLLLLRHRDRHDTTVRLLHPFTGDIAEFPPLSSLLPQMERYRYMSEDCKLSELRPYLGGVCATVTVGAAGAITVMIAFDTRRRVAHATAGDQRWTLSPCKLPLLLSPPISFQGKLYGVSPKSLDEKYVLIWQIDPPTLNVEGSRLLSMQQARIIVECPLVAIMDIVHLVECGPELMLVGCGDTSCTQLVVYRLADLISGRIIPLTNIGEHALFLGDRSLRVSSNKVFPSIIGNSITCNYRLPIHDYSQVGICEQRLIEHYHLGSGTWSLAIPNDNPPASPYMLIHHIFTCCYRDHWNKALIVDGWISDHNNVP</sequence>